<evidence type="ECO:0000259" key="1">
    <source>
        <dbReference type="Pfam" id="PF06527"/>
    </source>
</evidence>
<evidence type="ECO:0000313" key="2">
    <source>
        <dbReference type="EMBL" id="PLR28228.1"/>
    </source>
</evidence>
<organism evidence="2 3">
    <name type="scientific">Caulobacter zeae</name>
    <dbReference type="NCBI Taxonomy" id="2055137"/>
    <lineage>
        <taxon>Bacteria</taxon>
        <taxon>Pseudomonadati</taxon>
        <taxon>Pseudomonadota</taxon>
        <taxon>Alphaproteobacteria</taxon>
        <taxon>Caulobacterales</taxon>
        <taxon>Caulobacteraceae</taxon>
        <taxon>Caulobacter</taxon>
    </lineage>
</organism>
<comment type="caution">
    <text evidence="2">The sequence shown here is derived from an EMBL/GenBank/DDBJ whole genome shotgun (WGS) entry which is preliminary data.</text>
</comment>
<sequence length="383" mass="43706">MSPLDRADAEWRRAIENGRRRRWPYRSRPRSDELLSSWFLRCAAGMWLKPFALGNAVWGRSLQILTRDIDNFAPPSLVAGMAALTDTPLEAAWGTSLAEFEGRLVERYTMAGRTNWIMPLGVRHRRRHQPGLQFCPACLQEPISYYRRIWRLAWSTVCCRHGCILLDRCPSCAAPLEPHRAPHLWLCATCRTDLRTVDAAAAPPGLAALQARHEEFLRRGWAELGRVTFPYSHLYFELVRQVARVLFSGARSERLRISVSGSVAQAPGFLAVCHDVETLSADDRRRLMSLVALALQDWPTRFVAAAREAGFWRSWATRDRPRLPFAFASIVDEHLGAGFYTPAREEVRAAEMYLRRVRPGHGRQELRNLVGDCQAVWDVFNED</sequence>
<protein>
    <recommendedName>
        <fullName evidence="1">TniQ domain-containing protein</fullName>
    </recommendedName>
</protein>
<proteinExistence type="predicted"/>
<feature type="domain" description="TniQ" evidence="1">
    <location>
        <begin position="24"/>
        <end position="165"/>
    </location>
</feature>
<keyword evidence="3" id="KW-1185">Reference proteome</keyword>
<evidence type="ECO:0000313" key="3">
    <source>
        <dbReference type="Proteomes" id="UP000234479"/>
    </source>
</evidence>
<dbReference type="AlphaFoldDB" id="A0A2N5DQ92"/>
<reference evidence="2 3" key="1">
    <citation type="submission" date="2017-12" db="EMBL/GenBank/DDBJ databases">
        <title>The genome sequence of Caulobacter sp. 410.</title>
        <authorList>
            <person name="Gao J."/>
            <person name="Mao X."/>
            <person name="Sun J."/>
        </authorList>
    </citation>
    <scope>NUCLEOTIDE SEQUENCE [LARGE SCALE GENOMIC DNA]</scope>
    <source>
        <strain evidence="2 3">410</strain>
    </source>
</reference>
<dbReference type="OrthoDB" id="6917259at2"/>
<gene>
    <name evidence="2" type="ORF">SGCZBJ_04280</name>
</gene>
<dbReference type="Pfam" id="PF06527">
    <property type="entry name" value="TniQ"/>
    <property type="match status" value="1"/>
</dbReference>
<dbReference type="Proteomes" id="UP000234479">
    <property type="component" value="Unassembled WGS sequence"/>
</dbReference>
<dbReference type="EMBL" id="PJRS01000010">
    <property type="protein sequence ID" value="PLR28228.1"/>
    <property type="molecule type" value="Genomic_DNA"/>
</dbReference>
<dbReference type="InterPro" id="IPR009492">
    <property type="entry name" value="TniQ"/>
</dbReference>
<accession>A0A2N5DQ92</accession>
<name>A0A2N5DQ92_9CAUL</name>